<dbReference type="Proteomes" id="UP000722485">
    <property type="component" value="Unassembled WGS sequence"/>
</dbReference>
<name>A0A9P5L9U4_9HYPO</name>
<protein>
    <submittedName>
        <fullName evidence="4">Uncharacterized protein</fullName>
    </submittedName>
</protein>
<feature type="region of interest" description="Disordered" evidence="1">
    <location>
        <begin position="465"/>
        <end position="494"/>
    </location>
</feature>
<accession>A0A9P5L9U4</accession>
<evidence type="ECO:0000259" key="3">
    <source>
        <dbReference type="Pfam" id="PF23076"/>
    </source>
</evidence>
<proteinExistence type="predicted"/>
<feature type="domain" description="PH" evidence="3">
    <location>
        <begin position="357"/>
        <end position="467"/>
    </location>
</feature>
<evidence type="ECO:0000313" key="4">
    <source>
        <dbReference type="EMBL" id="KAF7535644.1"/>
    </source>
</evidence>
<comment type="caution">
    <text evidence="4">The sequence shown here is derived from an EMBL/GenBank/DDBJ whole genome shotgun (WGS) entry which is preliminary data.</text>
</comment>
<gene>
    <name evidence="4" type="ORF">G7Z17_g13175</name>
</gene>
<evidence type="ECO:0000256" key="1">
    <source>
        <dbReference type="SAM" id="MobiDB-lite"/>
    </source>
</evidence>
<dbReference type="EMBL" id="JAANBB010000707">
    <property type="protein sequence ID" value="KAF7535644.1"/>
    <property type="molecule type" value="Genomic_DNA"/>
</dbReference>
<dbReference type="InterPro" id="IPR057082">
    <property type="entry name" value="PH_C"/>
</dbReference>
<evidence type="ECO:0000313" key="5">
    <source>
        <dbReference type="Proteomes" id="UP000722485"/>
    </source>
</evidence>
<organism evidence="4 5">
    <name type="scientific">Cylindrodendrum hubeiense</name>
    <dbReference type="NCBI Taxonomy" id="595255"/>
    <lineage>
        <taxon>Eukaryota</taxon>
        <taxon>Fungi</taxon>
        <taxon>Dikarya</taxon>
        <taxon>Ascomycota</taxon>
        <taxon>Pezizomycotina</taxon>
        <taxon>Sordariomycetes</taxon>
        <taxon>Hypocreomycetidae</taxon>
        <taxon>Hypocreales</taxon>
        <taxon>Nectriaceae</taxon>
        <taxon>Cylindrodendrum</taxon>
    </lineage>
</organism>
<sequence>MELVPGAAPGGHIEYHLLQGCCLEANRADVVAFHLDGLRSALAGPPHPHLTVTIEEIRISGQLLRELADHSQVHFSRVPIVLDYLEIILPCLSRSLRDITTHYEDRTMTKENRWRKMYHAMTDEAAGLSLPQRFILYNHFLTLLRELLTRSPNFDLNSLESTRLQVMQLRESRRIPPPPIRVGPGMRPDANLDDMDITSTVHWAEKIFSLPLPSRTALKHQRSSKSFGPHVPWGHIRMPSDARVLFMRPFNDRQISLTVYLSSREKCPYFLLRMYHLGSPWFSLRGAHELCIDRDNSNLQFWRWSPGEGRAKLWASLSFMTWEEMVLLYCCFLSFKARNSRTVQIAPQELTLRGERKLFQARILDDGSRHSLIVYEDTMTKGIRLHAAVWDGALRQCPVWTAFITHQSASPRWLKRVSKYKVRLADIQLYVFCPDYQQQNQRRGKAGAFEICFVSEEASKRFRELFSPTPPDSTITTKSAETETTETTEKPEKS</sequence>
<dbReference type="OrthoDB" id="5345571at2759"/>
<evidence type="ECO:0000259" key="2">
    <source>
        <dbReference type="Pfam" id="PF23074"/>
    </source>
</evidence>
<feature type="domain" description="PH" evidence="2">
    <location>
        <begin position="237"/>
        <end position="348"/>
    </location>
</feature>
<dbReference type="InterPro" id="IPR057081">
    <property type="entry name" value="PH_N"/>
</dbReference>
<dbReference type="Pfam" id="PF23076">
    <property type="entry name" value="PH_FT_C"/>
    <property type="match status" value="1"/>
</dbReference>
<dbReference type="AlphaFoldDB" id="A0A9P5L9U4"/>
<keyword evidence="5" id="KW-1185">Reference proteome</keyword>
<reference evidence="4" key="1">
    <citation type="submission" date="2020-03" db="EMBL/GenBank/DDBJ databases">
        <title>Draft Genome Sequence of Cylindrodendrum hubeiense.</title>
        <authorList>
            <person name="Buettner E."/>
            <person name="Kellner H."/>
        </authorList>
    </citation>
    <scope>NUCLEOTIDE SEQUENCE</scope>
    <source>
        <strain evidence="4">IHI 201604</strain>
    </source>
</reference>
<dbReference type="Pfam" id="PF23074">
    <property type="entry name" value="PH_FT_N"/>
    <property type="match status" value="1"/>
</dbReference>